<dbReference type="AlphaFoldDB" id="A0A6I8TEG9"/>
<dbReference type="GO" id="GO:0001736">
    <property type="term" value="P:establishment of planar polarity"/>
    <property type="evidence" value="ECO:0007669"/>
    <property type="project" value="InterPro"/>
</dbReference>
<dbReference type="GO" id="GO:0007399">
    <property type="term" value="P:nervous system development"/>
    <property type="evidence" value="ECO:0007669"/>
    <property type="project" value="TreeGrafter"/>
</dbReference>
<reference evidence="4 5" key="1">
    <citation type="submission" date="2017-06" db="EMBL/GenBank/DDBJ databases">
        <title>Aedes aegypti genome working group (AGWG) sequencing and assembly.</title>
        <authorList>
            <consortium name="Aedes aegypti Genome Working Group (AGWG)"/>
            <person name="Matthews B.J."/>
        </authorList>
    </citation>
    <scope>NUCLEOTIDE SEQUENCE [LARGE SCALE GENOMIC DNA]</scope>
    <source>
        <strain evidence="4 5">LVP_AGWG</strain>
    </source>
</reference>
<evidence type="ECO:0000313" key="4">
    <source>
        <dbReference type="EnsemblMetazoa" id="AAEL007317-PC"/>
    </source>
</evidence>
<feature type="region of interest" description="Disordered" evidence="1">
    <location>
        <begin position="1"/>
        <end position="37"/>
    </location>
</feature>
<dbReference type="EnsemblMetazoa" id="AAEL007317-RD">
    <property type="protein sequence ID" value="AAEL007317-PD"/>
    <property type="gene ID" value="AAEL007317"/>
</dbReference>
<accession>A0A6I8TEG9</accession>
<feature type="domain" description="CCZ1/INTU second Longin" evidence="2">
    <location>
        <begin position="459"/>
        <end position="565"/>
    </location>
</feature>
<reference evidence="4" key="2">
    <citation type="submission" date="2020-05" db="UniProtKB">
        <authorList>
            <consortium name="EnsemblMetazoa"/>
        </authorList>
    </citation>
    <scope>IDENTIFICATION</scope>
    <source>
        <strain evidence="4">LVP_AGWG</strain>
    </source>
</reference>
<dbReference type="OrthoDB" id="10263272at2759"/>
<dbReference type="PANTHER" id="PTHR21082:SF4">
    <property type="entry name" value="PROTEIN INTURNED"/>
    <property type="match status" value="1"/>
</dbReference>
<feature type="domain" description="CCZ1/INTU/HPS4 third Longin" evidence="3">
    <location>
        <begin position="683"/>
        <end position="809"/>
    </location>
</feature>
<dbReference type="InterPro" id="IPR039151">
    <property type="entry name" value="INTU"/>
</dbReference>
<keyword evidence="5" id="KW-1185">Reference proteome</keyword>
<dbReference type="GO" id="GO:0016192">
    <property type="term" value="P:vesicle-mediated transport"/>
    <property type="evidence" value="ECO:0007669"/>
    <property type="project" value="InterPro"/>
</dbReference>
<feature type="compositionally biased region" description="Polar residues" evidence="1">
    <location>
        <begin position="1"/>
        <end position="19"/>
    </location>
</feature>
<name>A0A6I8TEG9_AEDAE</name>
<feature type="compositionally biased region" description="Acidic residues" evidence="1">
    <location>
        <begin position="22"/>
        <end position="31"/>
    </location>
</feature>
<dbReference type="InParanoid" id="A0A6I8TEG9"/>
<feature type="compositionally biased region" description="Basic and acidic residues" evidence="1">
    <location>
        <begin position="602"/>
        <end position="615"/>
    </location>
</feature>
<organism evidence="4 5">
    <name type="scientific">Aedes aegypti</name>
    <name type="common">Yellowfever mosquito</name>
    <name type="synonym">Culex aegypti</name>
    <dbReference type="NCBI Taxonomy" id="7159"/>
    <lineage>
        <taxon>Eukaryota</taxon>
        <taxon>Metazoa</taxon>
        <taxon>Ecdysozoa</taxon>
        <taxon>Arthropoda</taxon>
        <taxon>Hexapoda</taxon>
        <taxon>Insecta</taxon>
        <taxon>Pterygota</taxon>
        <taxon>Neoptera</taxon>
        <taxon>Endopterygota</taxon>
        <taxon>Diptera</taxon>
        <taxon>Nematocera</taxon>
        <taxon>Culicoidea</taxon>
        <taxon>Culicidae</taxon>
        <taxon>Culicinae</taxon>
        <taxon>Aedini</taxon>
        <taxon>Aedes</taxon>
        <taxon>Stegomyia</taxon>
    </lineage>
</organism>
<dbReference type="EnsemblMetazoa" id="AAEL007317-RB">
    <property type="protein sequence ID" value="AAEL007317-PB"/>
    <property type="gene ID" value="AAEL007317"/>
</dbReference>
<gene>
    <name evidence="4" type="primary">5569030</name>
</gene>
<dbReference type="InterPro" id="IPR043988">
    <property type="entry name" value="CCZ1/INTU_longin_2"/>
</dbReference>
<feature type="region of interest" description="Disordered" evidence="1">
    <location>
        <begin position="596"/>
        <end position="657"/>
    </location>
</feature>
<proteinExistence type="predicted"/>
<dbReference type="GO" id="GO:0005737">
    <property type="term" value="C:cytoplasm"/>
    <property type="evidence" value="ECO:0007669"/>
    <property type="project" value="TreeGrafter"/>
</dbReference>
<dbReference type="EnsemblMetazoa" id="AAEL007317-RC">
    <property type="protein sequence ID" value="AAEL007317-PC"/>
    <property type="gene ID" value="AAEL007317"/>
</dbReference>
<dbReference type="GO" id="GO:0005929">
    <property type="term" value="C:cilium"/>
    <property type="evidence" value="ECO:0007669"/>
    <property type="project" value="TreeGrafter"/>
</dbReference>
<dbReference type="GO" id="GO:0060271">
    <property type="term" value="P:cilium assembly"/>
    <property type="evidence" value="ECO:0007669"/>
    <property type="project" value="InterPro"/>
</dbReference>
<evidence type="ECO:0008006" key="6">
    <source>
        <dbReference type="Google" id="ProtNLM"/>
    </source>
</evidence>
<sequence length="815" mass="94399">MNTNERSIYNNSVPKTTHPASEEDNQDDQVWTDDQSNVSSDCSHSSCESRTHEWSPFIVDNFLFYMKFDLVYHAKPIVFDDDLFFRNEYKRLSIRKKENILSKFGQRDKNKHKLFKVNLIDSAKKEHLNGINKEIIISIAPKKNIILKDVIPLTETILGITTTLFPDGRKLMVDKVKDYSVFNKGKLVKSKDWIKSIDTETVTVDNFESLLEGCTKIPTIIKITFFEMIEHDISNSIEIKISNLMDLIQSQETLFNKDDIQTMSSNDLVFSMIYISKEYTQNDELDIKFCYPTKENNLIYNSKGSFVTLHSIFNSSFQTKVLMTNLKIRNIIYYNTYNFFEDGILLLGFNSKYSSLFSVKQKSEQICRLLRSLYFDCSTMFNKPIEQQTELMQLCELIRHSIKTNRSLDKFENTFHQPHFVPLPKEIQLRIDDALGELEAMDYRNWNDELVDLFCDLTIIGCCLYYNQYLVCSHLGGSFLVVIEAILKNFGIFEVISTTNIKNLAIWRKIYPEEYCNLNLHQTNDVYLMLVSIGHLLMVVVLEAPVNTNHNKSLSRYIEEIQDMLDYFKSTGIENLVRIWIDSNRRPQCITTAITKQESSFEEQRQNAIRNHDEESNASSSIKNQAIKEDGTNEHDDDDDSDWGQSMDSSQRSSTFDINELSENRCKEFSELIPSTLTFGSENLLYYFVQLEMGDGVFLAPTVILPNAKHDLLLNTFRKTCTIIHNTLQNTKKFRDILSNETNKIANTHRSLVAIKEQGMLMSVPKEGTTSDRVEFWVLGRLFNSPPRELYVCHRADAPQNMIELAFRICLTCAG</sequence>
<evidence type="ECO:0000259" key="3">
    <source>
        <dbReference type="Pfam" id="PF19033"/>
    </source>
</evidence>
<evidence type="ECO:0000259" key="2">
    <source>
        <dbReference type="Pfam" id="PF19032"/>
    </source>
</evidence>
<protein>
    <recommendedName>
        <fullName evidence="6">Protein inturned</fullName>
    </recommendedName>
</protein>
<evidence type="ECO:0000313" key="5">
    <source>
        <dbReference type="Proteomes" id="UP000008820"/>
    </source>
</evidence>
<dbReference type="Pfam" id="PF19032">
    <property type="entry name" value="Intu_longin_2"/>
    <property type="match status" value="1"/>
</dbReference>
<dbReference type="Pfam" id="PF19033">
    <property type="entry name" value="Intu_longin_3"/>
    <property type="match status" value="1"/>
</dbReference>
<dbReference type="EnsemblMetazoa" id="AAEL007317-RE">
    <property type="protein sequence ID" value="AAEL007317-PE"/>
    <property type="gene ID" value="AAEL007317"/>
</dbReference>
<dbReference type="InterPro" id="IPR043989">
    <property type="entry name" value="CCZ1/INTU/HSP4_longin_3"/>
</dbReference>
<dbReference type="FunCoup" id="A0A6I8TEG9">
    <property type="interactions" value="63"/>
</dbReference>
<dbReference type="Proteomes" id="UP000008820">
    <property type="component" value="Chromosome 2"/>
</dbReference>
<evidence type="ECO:0000256" key="1">
    <source>
        <dbReference type="SAM" id="MobiDB-lite"/>
    </source>
</evidence>
<dbReference type="PANTHER" id="PTHR21082">
    <property type="entry name" value="PROTEIN INTURNED"/>
    <property type="match status" value="1"/>
</dbReference>